<dbReference type="AlphaFoldDB" id="A0A0F8ZZR2"/>
<organism evidence="1">
    <name type="scientific">marine sediment metagenome</name>
    <dbReference type="NCBI Taxonomy" id="412755"/>
    <lineage>
        <taxon>unclassified sequences</taxon>
        <taxon>metagenomes</taxon>
        <taxon>ecological metagenomes</taxon>
    </lineage>
</organism>
<accession>A0A0F8ZZR2</accession>
<dbReference type="EMBL" id="LAZR01045193">
    <property type="protein sequence ID" value="KKK99467.1"/>
    <property type="molecule type" value="Genomic_DNA"/>
</dbReference>
<reference evidence="1" key="1">
    <citation type="journal article" date="2015" name="Nature">
        <title>Complex archaea that bridge the gap between prokaryotes and eukaryotes.</title>
        <authorList>
            <person name="Spang A."/>
            <person name="Saw J.H."/>
            <person name="Jorgensen S.L."/>
            <person name="Zaremba-Niedzwiedzka K."/>
            <person name="Martijn J."/>
            <person name="Lind A.E."/>
            <person name="van Eijk R."/>
            <person name="Schleper C."/>
            <person name="Guy L."/>
            <person name="Ettema T.J."/>
        </authorList>
    </citation>
    <scope>NUCLEOTIDE SEQUENCE</scope>
</reference>
<comment type="caution">
    <text evidence="1">The sequence shown here is derived from an EMBL/GenBank/DDBJ whole genome shotgun (WGS) entry which is preliminary data.</text>
</comment>
<name>A0A0F8ZZR2_9ZZZZ</name>
<evidence type="ECO:0000313" key="1">
    <source>
        <dbReference type="EMBL" id="KKK99467.1"/>
    </source>
</evidence>
<sequence>MRASELDMGAIHTWVEGRMRKQRLPLPKRPRIKDEEYELPDDFSTLNNVELGQLMSRFASWLGYGQRLLGFAKVNCC</sequence>
<gene>
    <name evidence="1" type="ORF">LCGC14_2632470</name>
</gene>
<proteinExistence type="predicted"/>
<protein>
    <submittedName>
        <fullName evidence="1">Uncharacterized protein</fullName>
    </submittedName>
</protein>